<name>D9PM92_9ZZZZ</name>
<sequence length="117" mass="12266">MNYIYKKIISIFLSISILGMSFFVPPQKTEAVSLGQVASGVGKAILACKLEAEMGSLLSIIFSNGKSITDSVTSVPVATDAANTISSSKGSKECTLDYAANAIKQELLLGIVKSTTE</sequence>
<gene>
    <name evidence="1" type="ORF">LDC_2670</name>
</gene>
<reference evidence="1" key="2">
    <citation type="journal article" date="2011" name="Microb. Ecol.">
        <title>Taxonomic and Functional Metagenomic Profiling of the Microbial Community in the Anoxic Sediment of a Sub-saline Shallow Lake (Laguna de Carrizo, Central Spain).</title>
        <authorList>
            <person name="Ferrer M."/>
            <person name="Guazzaroni M.E."/>
            <person name="Richter M."/>
            <person name="Garcia-Salamanca A."/>
            <person name="Yarza P."/>
            <person name="Suarez-Suarez A."/>
            <person name="Solano J."/>
            <person name="Alcaide M."/>
            <person name="van Dillewijn P."/>
            <person name="Molina-Henares M.A."/>
            <person name="Lopez-Cortes N."/>
            <person name="Al-Ramahi Y."/>
            <person name="Guerrero C."/>
            <person name="Acosta A."/>
            <person name="de Eugenio L.I."/>
            <person name="Martinez V."/>
            <person name="Marques S."/>
            <person name="Rojo F."/>
            <person name="Santero E."/>
            <person name="Genilloud O."/>
            <person name="Perez-Perez J."/>
            <person name="Rossello-Mora R."/>
            <person name="Ramos J.L."/>
        </authorList>
    </citation>
    <scope>NUCLEOTIDE SEQUENCE</scope>
</reference>
<dbReference type="EMBL" id="ADZX01000808">
    <property type="protein sequence ID" value="EFK95322.1"/>
    <property type="molecule type" value="Genomic_DNA"/>
</dbReference>
<protein>
    <submittedName>
        <fullName evidence="1">Uncharacterized protein</fullName>
    </submittedName>
</protein>
<dbReference type="AlphaFoldDB" id="D9PM92"/>
<comment type="caution">
    <text evidence="1">The sequence shown here is derived from an EMBL/GenBank/DDBJ whole genome shotgun (WGS) entry which is preliminary data.</text>
</comment>
<proteinExistence type="predicted"/>
<accession>D9PM92</accession>
<organism evidence="1">
    <name type="scientific">sediment metagenome</name>
    <dbReference type="NCBI Taxonomy" id="749907"/>
    <lineage>
        <taxon>unclassified sequences</taxon>
        <taxon>metagenomes</taxon>
        <taxon>ecological metagenomes</taxon>
    </lineage>
</organism>
<reference evidence="1" key="1">
    <citation type="submission" date="2010-07" db="EMBL/GenBank/DDBJ databases">
        <authorList>
            <consortium name="CONSOLIDER consortium CSD2007-00005"/>
            <person name="Guazzaroni M.-E."/>
            <person name="Richter M."/>
            <person name="Garcia-Salamanca A."/>
            <person name="Yarza P."/>
            <person name="Ferrer M."/>
        </authorList>
    </citation>
    <scope>NUCLEOTIDE SEQUENCE</scope>
</reference>
<evidence type="ECO:0000313" key="1">
    <source>
        <dbReference type="EMBL" id="EFK95322.1"/>
    </source>
</evidence>